<proteinExistence type="predicted"/>
<dbReference type="EMBL" id="JBJURJ010000010">
    <property type="protein sequence ID" value="MFM9329791.1"/>
    <property type="molecule type" value="Genomic_DNA"/>
</dbReference>
<accession>A0ACC7P1G8</accession>
<sequence length="150" mass="17672">MKKMKDDVIHSFIALTEQIANSRTNVLDFGSENMVFYRGEIHIVKTIGDDPGVYSSEIARRFGITRAVIHKTLMKLEERGLVMKEQDEEDKKRFRLHLTEKGWTAYRFHEEYHQRFDRELFDYIDTLNGEQLEAVSGFLKHAGRLIRNHA</sequence>
<evidence type="ECO:0000313" key="1">
    <source>
        <dbReference type="EMBL" id="MFM9329791.1"/>
    </source>
</evidence>
<organism evidence="1 2">
    <name type="scientific">Paenibacillus mesotrionivorans</name>
    <dbReference type="NCBI Taxonomy" id="3160968"/>
    <lineage>
        <taxon>Bacteria</taxon>
        <taxon>Bacillati</taxon>
        <taxon>Bacillota</taxon>
        <taxon>Bacilli</taxon>
        <taxon>Bacillales</taxon>
        <taxon>Paenibacillaceae</taxon>
        <taxon>Paenibacillus</taxon>
    </lineage>
</organism>
<reference evidence="1" key="1">
    <citation type="submission" date="2024-12" db="EMBL/GenBank/DDBJ databases">
        <authorList>
            <person name="Wu N."/>
        </authorList>
    </citation>
    <scope>NUCLEOTIDE SEQUENCE</scope>
    <source>
        <strain evidence="1">P15</strain>
    </source>
</reference>
<comment type="caution">
    <text evidence="1">The sequence shown here is derived from an EMBL/GenBank/DDBJ whole genome shotgun (WGS) entry which is preliminary data.</text>
</comment>
<name>A0ACC7P1G8_9BACL</name>
<dbReference type="Proteomes" id="UP001631969">
    <property type="component" value="Unassembled WGS sequence"/>
</dbReference>
<evidence type="ECO:0000313" key="2">
    <source>
        <dbReference type="Proteomes" id="UP001631969"/>
    </source>
</evidence>
<protein>
    <submittedName>
        <fullName evidence="1">MarR family winged helix-turn-helix transcriptional regulator</fullName>
    </submittedName>
</protein>
<gene>
    <name evidence="1" type="ORF">ACI1P1_15960</name>
</gene>
<keyword evidence="2" id="KW-1185">Reference proteome</keyword>